<reference evidence="3" key="1">
    <citation type="journal article" date="2019" name="Int. J. Syst. Evol. Microbiol.">
        <title>The Global Catalogue of Microorganisms (GCM) 10K type strain sequencing project: providing services to taxonomists for standard genome sequencing and annotation.</title>
        <authorList>
            <consortium name="The Broad Institute Genomics Platform"/>
            <consortium name="The Broad Institute Genome Sequencing Center for Infectious Disease"/>
            <person name="Wu L."/>
            <person name="Ma J."/>
        </authorList>
    </citation>
    <scope>NUCLEOTIDE SEQUENCE [LARGE SCALE GENOMIC DNA]</scope>
    <source>
        <strain evidence="3">NBRC 109019</strain>
    </source>
</reference>
<sequence length="74" mass="7536">MLATDIATDTAAKAIPRSPSDAAIGAPMPNSTSAATRNAGTISIQDIRASTQFLRASAASGVTWRAPFLKDGTC</sequence>
<dbReference type="Proteomes" id="UP001321477">
    <property type="component" value="Chromosome"/>
</dbReference>
<protein>
    <submittedName>
        <fullName evidence="2">Uncharacterized protein</fullName>
    </submittedName>
</protein>
<dbReference type="EMBL" id="AP027734">
    <property type="protein sequence ID" value="BDZ53768.1"/>
    <property type="molecule type" value="Genomic_DNA"/>
</dbReference>
<organism evidence="2 3">
    <name type="scientific">Agromyces marinus</name>
    <dbReference type="NCBI Taxonomy" id="1389020"/>
    <lineage>
        <taxon>Bacteria</taxon>
        <taxon>Bacillati</taxon>
        <taxon>Actinomycetota</taxon>
        <taxon>Actinomycetes</taxon>
        <taxon>Micrococcales</taxon>
        <taxon>Microbacteriaceae</taxon>
        <taxon>Agromyces</taxon>
    </lineage>
</organism>
<evidence type="ECO:0000313" key="2">
    <source>
        <dbReference type="EMBL" id="BDZ53768.1"/>
    </source>
</evidence>
<accession>A0ABM8GZ69</accession>
<evidence type="ECO:0000256" key="1">
    <source>
        <dbReference type="SAM" id="MobiDB-lite"/>
    </source>
</evidence>
<proteinExistence type="predicted"/>
<feature type="region of interest" description="Disordered" evidence="1">
    <location>
        <begin position="18"/>
        <end position="37"/>
    </location>
</feature>
<dbReference type="RefSeq" id="WP_286329420.1">
    <property type="nucleotide sequence ID" value="NZ_AP027734.1"/>
</dbReference>
<evidence type="ECO:0000313" key="3">
    <source>
        <dbReference type="Proteomes" id="UP001321477"/>
    </source>
</evidence>
<keyword evidence="3" id="KW-1185">Reference proteome</keyword>
<gene>
    <name evidence="2" type="ORF">GCM10025870_08410</name>
</gene>
<name>A0ABM8GZ69_9MICO</name>